<dbReference type="InterPro" id="IPR023416">
    <property type="entry name" value="Transthyretin/HIU_hydrolase_d"/>
</dbReference>
<evidence type="ECO:0000256" key="4">
    <source>
        <dbReference type="ARBA" id="ARBA00011881"/>
    </source>
</evidence>
<comment type="catalytic activity">
    <reaction evidence="1 8">
        <text>5-hydroxyisourate + H2O = 5-hydroxy-2-oxo-4-ureido-2,5-dihydro-1H-imidazole-5-carboxylate + H(+)</text>
        <dbReference type="Rhea" id="RHEA:23736"/>
        <dbReference type="ChEBI" id="CHEBI:15377"/>
        <dbReference type="ChEBI" id="CHEBI:15378"/>
        <dbReference type="ChEBI" id="CHEBI:18072"/>
        <dbReference type="ChEBI" id="CHEBI:58639"/>
        <dbReference type="EC" id="3.5.2.17"/>
    </reaction>
</comment>
<dbReference type="PRINTS" id="PR00189">
    <property type="entry name" value="TRNSTHYRETIN"/>
</dbReference>
<proteinExistence type="inferred from homology"/>
<feature type="signal peptide" evidence="9">
    <location>
        <begin position="1"/>
        <end position="20"/>
    </location>
</feature>
<keyword evidence="6 8" id="KW-0378">Hydrolase</keyword>
<feature type="chain" id="PRO_5039612925" description="5-hydroxyisourate hydrolase" evidence="9">
    <location>
        <begin position="21"/>
        <end position="134"/>
    </location>
</feature>
<evidence type="ECO:0000256" key="8">
    <source>
        <dbReference type="RuleBase" id="RU361270"/>
    </source>
</evidence>
<dbReference type="GO" id="GO:0033971">
    <property type="term" value="F:hydroxyisourate hydrolase activity"/>
    <property type="evidence" value="ECO:0007669"/>
    <property type="project" value="UniProtKB-EC"/>
</dbReference>
<evidence type="ECO:0000313" key="12">
    <source>
        <dbReference type="Proteomes" id="UP000824176"/>
    </source>
</evidence>
<dbReference type="GO" id="GO:0006144">
    <property type="term" value="P:purine nucleobase metabolic process"/>
    <property type="evidence" value="ECO:0007669"/>
    <property type="project" value="UniProtKB-KW"/>
</dbReference>
<comment type="similarity">
    <text evidence="3 8">Belongs to the transthyretin family. 5-hydroxyisourate hydrolase subfamily.</text>
</comment>
<feature type="binding site" evidence="7">
    <location>
        <position position="131"/>
    </location>
    <ligand>
        <name>substrate</name>
    </ligand>
</feature>
<comment type="caution">
    <text evidence="11">The sequence shown here is derived from an EMBL/GenBank/DDBJ whole genome shotgun (WGS) entry which is preliminary data.</text>
</comment>
<dbReference type="NCBIfam" id="TIGR02962">
    <property type="entry name" value="hdxy_isourate"/>
    <property type="match status" value="1"/>
</dbReference>
<dbReference type="Gene3D" id="2.60.40.180">
    <property type="entry name" value="Transthyretin/hydroxyisourate hydrolase domain"/>
    <property type="match status" value="1"/>
</dbReference>
<evidence type="ECO:0000256" key="6">
    <source>
        <dbReference type="ARBA" id="ARBA00022801"/>
    </source>
</evidence>
<evidence type="ECO:0000256" key="3">
    <source>
        <dbReference type="ARBA" id="ARBA00009850"/>
    </source>
</evidence>
<dbReference type="Proteomes" id="UP000824176">
    <property type="component" value="Unassembled WGS sequence"/>
</dbReference>
<feature type="binding site" evidence="7">
    <location>
        <position position="69"/>
    </location>
    <ligand>
        <name>substrate</name>
    </ligand>
</feature>
<comment type="subunit">
    <text evidence="4 8">Homotetramer.</text>
</comment>
<reference evidence="11" key="2">
    <citation type="submission" date="2021-04" db="EMBL/GenBank/DDBJ databases">
        <authorList>
            <person name="Gilroy R."/>
        </authorList>
    </citation>
    <scope>NUCLEOTIDE SEQUENCE</scope>
    <source>
        <strain evidence="11">ChiW4-1371</strain>
    </source>
</reference>
<feature type="binding site" evidence="7">
    <location>
        <position position="29"/>
    </location>
    <ligand>
        <name>substrate</name>
    </ligand>
</feature>
<sequence>MKKIILFLLISALMAVNVYAEQSYQLSTHILDISKGAPAPNVEIWLYKLGSDGKSWQLVSKGITDKNGRIANFLPGNNNEGTYKLQFFTYNYFKSQNLESIYPYVDLVFSIKGKNHYHIPITMSANGYATYRGN</sequence>
<evidence type="ECO:0000313" key="11">
    <source>
        <dbReference type="EMBL" id="HIZ88814.1"/>
    </source>
</evidence>
<organism evidence="11 12">
    <name type="scientific">Candidatus Mucispirillum faecigallinarum</name>
    <dbReference type="NCBI Taxonomy" id="2838699"/>
    <lineage>
        <taxon>Bacteria</taxon>
        <taxon>Pseudomonadati</taxon>
        <taxon>Deferribacterota</taxon>
        <taxon>Deferribacteres</taxon>
        <taxon>Deferribacterales</taxon>
        <taxon>Mucispirillaceae</taxon>
        <taxon>Mucispirillum</taxon>
    </lineage>
</organism>
<evidence type="ECO:0000256" key="9">
    <source>
        <dbReference type="SAM" id="SignalP"/>
    </source>
</evidence>
<evidence type="ECO:0000256" key="5">
    <source>
        <dbReference type="ARBA" id="ARBA00022631"/>
    </source>
</evidence>
<dbReference type="AlphaFoldDB" id="A0A9D2GT10"/>
<evidence type="ECO:0000256" key="7">
    <source>
        <dbReference type="PIRSR" id="PIRSR600895-51"/>
    </source>
</evidence>
<dbReference type="InterPro" id="IPR000895">
    <property type="entry name" value="Transthyretin/HIU_hydrolase"/>
</dbReference>
<dbReference type="InterPro" id="IPR023418">
    <property type="entry name" value="Thyroxine_BS"/>
</dbReference>
<gene>
    <name evidence="11" type="primary">uraH</name>
    <name evidence="11" type="ORF">H9804_02620</name>
</gene>
<feature type="domain" description="Transthyretin/hydroxyisourate hydrolase" evidence="10">
    <location>
        <begin position="21"/>
        <end position="134"/>
    </location>
</feature>
<accession>A0A9D2GT10</accession>
<dbReference type="EC" id="3.5.2.17" evidence="8"/>
<keyword evidence="9" id="KW-0732">Signal</keyword>
<dbReference type="Pfam" id="PF00576">
    <property type="entry name" value="Transthyretin"/>
    <property type="match status" value="1"/>
</dbReference>
<dbReference type="PANTHER" id="PTHR10395:SF7">
    <property type="entry name" value="5-HYDROXYISOURATE HYDROLASE"/>
    <property type="match status" value="1"/>
</dbReference>
<evidence type="ECO:0000256" key="2">
    <source>
        <dbReference type="ARBA" id="ARBA00002704"/>
    </source>
</evidence>
<keyword evidence="5 8" id="KW-0659">Purine metabolism</keyword>
<dbReference type="InterPro" id="IPR014306">
    <property type="entry name" value="Hydroxyisourate_hydrolase"/>
</dbReference>
<dbReference type="SMART" id="SM00095">
    <property type="entry name" value="TR_THY"/>
    <property type="match status" value="1"/>
</dbReference>
<dbReference type="InterPro" id="IPR036817">
    <property type="entry name" value="Transthyretin/HIU_hydrolase_sf"/>
</dbReference>
<comment type="function">
    <text evidence="2">Catalyzes the hydrolysis of 5-hydroxyisourate (HIU) to 2-oxo-4-hydroxy-4-carboxy-5-ureidoimidazoline (OHCU).</text>
</comment>
<dbReference type="PANTHER" id="PTHR10395">
    <property type="entry name" value="URICASE AND TRANSTHYRETIN-RELATED"/>
    <property type="match status" value="1"/>
</dbReference>
<dbReference type="EMBL" id="DXAQ01000037">
    <property type="protein sequence ID" value="HIZ88814.1"/>
    <property type="molecule type" value="Genomic_DNA"/>
</dbReference>
<protein>
    <recommendedName>
        <fullName evidence="8">5-hydroxyisourate hydrolase</fullName>
        <shortName evidence="8">HIU hydrolase</shortName>
        <shortName evidence="8">HIUHase</shortName>
        <ecNumber evidence="8">3.5.2.17</ecNumber>
    </recommendedName>
</protein>
<name>A0A9D2GT10_9BACT</name>
<dbReference type="PROSITE" id="PS00768">
    <property type="entry name" value="TRANSTHYRETIN_1"/>
    <property type="match status" value="1"/>
</dbReference>
<evidence type="ECO:0000259" key="10">
    <source>
        <dbReference type="SMART" id="SM00095"/>
    </source>
</evidence>
<reference evidence="11" key="1">
    <citation type="journal article" date="2021" name="PeerJ">
        <title>Extensive microbial diversity within the chicken gut microbiome revealed by metagenomics and culture.</title>
        <authorList>
            <person name="Gilroy R."/>
            <person name="Ravi A."/>
            <person name="Getino M."/>
            <person name="Pursley I."/>
            <person name="Horton D.L."/>
            <person name="Alikhan N.F."/>
            <person name="Baker D."/>
            <person name="Gharbi K."/>
            <person name="Hall N."/>
            <person name="Watson M."/>
            <person name="Adriaenssens E.M."/>
            <person name="Foster-Nyarko E."/>
            <person name="Jarju S."/>
            <person name="Secka A."/>
            <person name="Antonio M."/>
            <person name="Oren A."/>
            <person name="Chaudhuri R.R."/>
            <person name="La Ragione R."/>
            <person name="Hildebrand F."/>
            <person name="Pallen M.J."/>
        </authorList>
    </citation>
    <scope>NUCLEOTIDE SEQUENCE</scope>
    <source>
        <strain evidence="11">ChiW4-1371</strain>
    </source>
</reference>
<evidence type="ECO:0000256" key="1">
    <source>
        <dbReference type="ARBA" id="ARBA00001043"/>
    </source>
</evidence>
<dbReference type="CDD" id="cd05822">
    <property type="entry name" value="TLP_HIUase"/>
    <property type="match status" value="1"/>
</dbReference>
<dbReference type="SUPFAM" id="SSF49472">
    <property type="entry name" value="Transthyretin (synonym: prealbumin)"/>
    <property type="match status" value="1"/>
</dbReference>